<keyword evidence="3" id="KW-1003">Cell membrane</keyword>
<feature type="transmembrane region" description="Helical" evidence="7">
    <location>
        <begin position="142"/>
        <end position="164"/>
    </location>
</feature>
<keyword evidence="4 7" id="KW-0812">Transmembrane</keyword>
<keyword evidence="6 7" id="KW-0472">Membrane</keyword>
<dbReference type="PANTHER" id="PTHR33508:SF1">
    <property type="entry name" value="UPF0056 MEMBRANE PROTEIN YHCE"/>
    <property type="match status" value="1"/>
</dbReference>
<evidence type="ECO:0000256" key="3">
    <source>
        <dbReference type="ARBA" id="ARBA00022475"/>
    </source>
</evidence>
<proteinExistence type="inferred from homology"/>
<evidence type="ECO:0000313" key="8">
    <source>
        <dbReference type="EMBL" id="MDO6421568.1"/>
    </source>
</evidence>
<keyword evidence="5 7" id="KW-1133">Transmembrane helix</keyword>
<evidence type="ECO:0000313" key="9">
    <source>
        <dbReference type="Proteomes" id="UP001169760"/>
    </source>
</evidence>
<feature type="transmembrane region" description="Helical" evidence="7">
    <location>
        <begin position="39"/>
        <end position="61"/>
    </location>
</feature>
<reference evidence="8" key="1">
    <citation type="submission" date="2023-07" db="EMBL/GenBank/DDBJ databases">
        <title>Genome content predicts the carbon catabolic preferences of heterotrophic bacteria.</title>
        <authorList>
            <person name="Gralka M."/>
        </authorList>
    </citation>
    <scope>NUCLEOTIDE SEQUENCE</scope>
    <source>
        <strain evidence="8">I3M17_2</strain>
    </source>
</reference>
<gene>
    <name evidence="8" type="ORF">Q4521_03700</name>
</gene>
<feature type="transmembrane region" description="Helical" evidence="7">
    <location>
        <begin position="176"/>
        <end position="197"/>
    </location>
</feature>
<organism evidence="8 9">
    <name type="scientific">Saccharophagus degradans</name>
    <dbReference type="NCBI Taxonomy" id="86304"/>
    <lineage>
        <taxon>Bacteria</taxon>
        <taxon>Pseudomonadati</taxon>
        <taxon>Pseudomonadota</taxon>
        <taxon>Gammaproteobacteria</taxon>
        <taxon>Cellvibrionales</taxon>
        <taxon>Cellvibrionaceae</taxon>
        <taxon>Saccharophagus</taxon>
    </lineage>
</organism>
<sequence length="207" mass="22387">MIDYLAVFITFFAVIDPIGTVPVFIAVTREYDQKTKRRIALLATIVAACVLLFFVVIGEIILKALSIPLSAFQISGGIVLFLFALNMIFGDSKPEEEIKFLEDDHKDTAIFPLAVPSIASPGAMLAAVLLTENAIFSLFEQMQTVVVMLLVLVVAYILMLLSGVITRFIGTSGASVVSRVMGLILSAVATTNILTGVSEYYKFLPAS</sequence>
<dbReference type="InterPro" id="IPR002771">
    <property type="entry name" value="Multi_antbiot-R_MarC"/>
</dbReference>
<evidence type="ECO:0000256" key="1">
    <source>
        <dbReference type="ARBA" id="ARBA00004651"/>
    </source>
</evidence>
<protein>
    <recommendedName>
        <fullName evidence="7">UPF0056 membrane protein</fullName>
    </recommendedName>
</protein>
<comment type="similarity">
    <text evidence="2 7">Belongs to the UPF0056 (MarC) family.</text>
</comment>
<evidence type="ECO:0000256" key="6">
    <source>
        <dbReference type="ARBA" id="ARBA00023136"/>
    </source>
</evidence>
<evidence type="ECO:0000256" key="5">
    <source>
        <dbReference type="ARBA" id="ARBA00022989"/>
    </source>
</evidence>
<feature type="transmembrane region" description="Helical" evidence="7">
    <location>
        <begin position="110"/>
        <end position="130"/>
    </location>
</feature>
<dbReference type="Proteomes" id="UP001169760">
    <property type="component" value="Unassembled WGS sequence"/>
</dbReference>
<comment type="subcellular location">
    <subcellularLocation>
        <location evidence="1 7">Cell membrane</location>
        <topology evidence="1 7">Multi-pass membrane protein</topology>
    </subcellularLocation>
</comment>
<dbReference type="RefSeq" id="WP_216063906.1">
    <property type="nucleotide sequence ID" value="NZ_JAHKPP010000023.1"/>
</dbReference>
<accession>A0AAW7X3P7</accession>
<dbReference type="EMBL" id="JAUOPB010000002">
    <property type="protein sequence ID" value="MDO6421568.1"/>
    <property type="molecule type" value="Genomic_DNA"/>
</dbReference>
<dbReference type="GO" id="GO:0005886">
    <property type="term" value="C:plasma membrane"/>
    <property type="evidence" value="ECO:0007669"/>
    <property type="project" value="UniProtKB-SubCell"/>
</dbReference>
<dbReference type="AlphaFoldDB" id="A0AAW7X3P7"/>
<dbReference type="Pfam" id="PF01914">
    <property type="entry name" value="MarC"/>
    <property type="match status" value="1"/>
</dbReference>
<evidence type="ECO:0000256" key="4">
    <source>
        <dbReference type="ARBA" id="ARBA00022692"/>
    </source>
</evidence>
<comment type="caution">
    <text evidence="8">The sequence shown here is derived from an EMBL/GenBank/DDBJ whole genome shotgun (WGS) entry which is preliminary data.</text>
</comment>
<evidence type="ECO:0000256" key="7">
    <source>
        <dbReference type="RuleBase" id="RU362048"/>
    </source>
</evidence>
<feature type="transmembrane region" description="Helical" evidence="7">
    <location>
        <begin position="6"/>
        <end position="27"/>
    </location>
</feature>
<dbReference type="NCBIfam" id="TIGR00427">
    <property type="entry name" value="NAAT family transporter"/>
    <property type="match status" value="1"/>
</dbReference>
<feature type="transmembrane region" description="Helical" evidence="7">
    <location>
        <begin position="67"/>
        <end position="89"/>
    </location>
</feature>
<name>A0AAW7X3P7_9GAMM</name>
<dbReference type="PANTHER" id="PTHR33508">
    <property type="entry name" value="UPF0056 MEMBRANE PROTEIN YHCE"/>
    <property type="match status" value="1"/>
</dbReference>
<evidence type="ECO:0000256" key="2">
    <source>
        <dbReference type="ARBA" id="ARBA00009784"/>
    </source>
</evidence>